<keyword evidence="5" id="KW-0681">Retinal protein</keyword>
<evidence type="ECO:0000256" key="10">
    <source>
        <dbReference type="ARBA" id="ARBA00023170"/>
    </source>
</evidence>
<evidence type="ECO:0000256" key="9">
    <source>
        <dbReference type="ARBA" id="ARBA00023136"/>
    </source>
</evidence>
<dbReference type="InterPro" id="IPR000276">
    <property type="entry name" value="GPCR_Rhodpsn"/>
</dbReference>
<keyword evidence="7" id="KW-0157">Chromophore</keyword>
<dbReference type="InterPro" id="IPR017452">
    <property type="entry name" value="GPCR_Rhodpsn_7TM"/>
</dbReference>
<dbReference type="OrthoDB" id="10044919at2759"/>
<keyword evidence="6 12" id="KW-1133">Transmembrane helix</keyword>
<evidence type="ECO:0000256" key="2">
    <source>
        <dbReference type="ARBA" id="ARBA00022543"/>
    </source>
</evidence>
<evidence type="ECO:0000256" key="7">
    <source>
        <dbReference type="ARBA" id="ARBA00022991"/>
    </source>
</evidence>
<evidence type="ECO:0000256" key="1">
    <source>
        <dbReference type="ARBA" id="ARBA00004141"/>
    </source>
</evidence>
<feature type="transmembrane region" description="Helical" evidence="12">
    <location>
        <begin position="48"/>
        <end position="66"/>
    </location>
</feature>
<dbReference type="PROSITE" id="PS00238">
    <property type="entry name" value="OPSIN"/>
    <property type="match status" value="1"/>
</dbReference>
<dbReference type="RefSeq" id="XP_009045325.1">
    <property type="nucleotide sequence ID" value="XM_009047077.1"/>
</dbReference>
<gene>
    <name evidence="14" type="ORF">LOTGIDRAFT_156440</name>
</gene>
<name>V4B0S4_LOTGI</name>
<dbReference type="SUPFAM" id="SSF81321">
    <property type="entry name" value="Family A G protein-coupled receptor-like"/>
    <property type="match status" value="1"/>
</dbReference>
<keyword evidence="9 12" id="KW-0472">Membrane</keyword>
<keyword evidence="8" id="KW-0297">G-protein coupled receptor</keyword>
<dbReference type="EMBL" id="KB199905">
    <property type="protein sequence ID" value="ESP03843.1"/>
    <property type="molecule type" value="Genomic_DNA"/>
</dbReference>
<evidence type="ECO:0000256" key="11">
    <source>
        <dbReference type="ARBA" id="ARBA00023224"/>
    </source>
</evidence>
<evidence type="ECO:0000256" key="3">
    <source>
        <dbReference type="ARBA" id="ARBA00022606"/>
    </source>
</evidence>
<dbReference type="GeneID" id="20237003"/>
<comment type="subcellular location">
    <subcellularLocation>
        <location evidence="1">Membrane</location>
        <topology evidence="1">Multi-pass membrane protein</topology>
    </subcellularLocation>
</comment>
<proteinExistence type="predicted"/>
<keyword evidence="11" id="KW-0807">Transducer</keyword>
<evidence type="ECO:0000256" key="6">
    <source>
        <dbReference type="ARBA" id="ARBA00022989"/>
    </source>
</evidence>
<reference evidence="14 15" key="1">
    <citation type="journal article" date="2013" name="Nature">
        <title>Insights into bilaterian evolution from three spiralian genomes.</title>
        <authorList>
            <person name="Simakov O."/>
            <person name="Marletaz F."/>
            <person name="Cho S.J."/>
            <person name="Edsinger-Gonzales E."/>
            <person name="Havlak P."/>
            <person name="Hellsten U."/>
            <person name="Kuo D.H."/>
            <person name="Larsson T."/>
            <person name="Lv J."/>
            <person name="Arendt D."/>
            <person name="Savage R."/>
            <person name="Osoegawa K."/>
            <person name="de Jong P."/>
            <person name="Grimwood J."/>
            <person name="Chapman J.A."/>
            <person name="Shapiro H."/>
            <person name="Aerts A."/>
            <person name="Otillar R.P."/>
            <person name="Terry A.Y."/>
            <person name="Boore J.L."/>
            <person name="Grigoriev I.V."/>
            <person name="Lindberg D.R."/>
            <person name="Seaver E.C."/>
            <person name="Weisblat D.A."/>
            <person name="Putnam N.H."/>
            <person name="Rokhsar D.S."/>
        </authorList>
    </citation>
    <scope>NUCLEOTIDE SEQUENCE [LARGE SCALE GENOMIC DNA]</scope>
</reference>
<evidence type="ECO:0000313" key="15">
    <source>
        <dbReference type="Proteomes" id="UP000030746"/>
    </source>
</evidence>
<dbReference type="InterPro" id="IPR050125">
    <property type="entry name" value="GPCR_opsins"/>
</dbReference>
<evidence type="ECO:0000256" key="4">
    <source>
        <dbReference type="ARBA" id="ARBA00022692"/>
    </source>
</evidence>
<dbReference type="Gene3D" id="1.20.1070.10">
    <property type="entry name" value="Rhodopsin 7-helix transmembrane proteins"/>
    <property type="match status" value="1"/>
</dbReference>
<keyword evidence="3" id="KW-0716">Sensory transduction</keyword>
<evidence type="ECO:0000259" key="13">
    <source>
        <dbReference type="PROSITE" id="PS50262"/>
    </source>
</evidence>
<evidence type="ECO:0000313" key="14">
    <source>
        <dbReference type="EMBL" id="ESP03843.1"/>
    </source>
</evidence>
<evidence type="ECO:0000256" key="8">
    <source>
        <dbReference type="ARBA" id="ARBA00023040"/>
    </source>
</evidence>
<dbReference type="HOGENOM" id="CLU_009579_3_0_1"/>
<dbReference type="PANTHER" id="PTHR24240">
    <property type="entry name" value="OPSIN"/>
    <property type="match status" value="1"/>
</dbReference>
<dbReference type="GO" id="GO:0007602">
    <property type="term" value="P:phototransduction"/>
    <property type="evidence" value="ECO:0007669"/>
    <property type="project" value="UniProtKB-KW"/>
</dbReference>
<dbReference type="InterPro" id="IPR027430">
    <property type="entry name" value="Retinal_BS"/>
</dbReference>
<dbReference type="KEGG" id="lgi:LOTGIDRAFT_156440"/>
<keyword evidence="2" id="KW-0600">Photoreceptor protein</keyword>
<dbReference type="GO" id="GO:0009881">
    <property type="term" value="F:photoreceptor activity"/>
    <property type="evidence" value="ECO:0007669"/>
    <property type="project" value="UniProtKB-KW"/>
</dbReference>
<sequence length="333" mass="37314">MEECQTIVCGARCAVRGAGGAMCGAGLKLGNKISEHTRIKSLSTTSNMLILNLCVGCLIMCIVDFPLYATSSFLQKWIFGHKICEIYATITGTAGLLIMNSYSAIAFDRFITVTRYNNPNYPRSKSATMCISGFVWIYSLSWSMAPVVGWSRYQLDGSGTTCTFDYLSTTWTNRSFILSIAFFNFVLPLCFILFAYSRILHLISSHSREMKSYRSAVIISKGKASIPKRFRSERKTAITLLITVVVFCLSWVPYVIIALIGQFGNQSFITPQISVIPQLVAKLSTVTNPILYSLSHPVVRNKLFLRLRHELYRRPSDSVSSSRGIQMKNIEFI</sequence>
<evidence type="ECO:0000256" key="5">
    <source>
        <dbReference type="ARBA" id="ARBA00022925"/>
    </source>
</evidence>
<dbReference type="GO" id="GO:0016020">
    <property type="term" value="C:membrane"/>
    <property type="evidence" value="ECO:0007669"/>
    <property type="project" value="UniProtKB-SubCell"/>
</dbReference>
<dbReference type="PRINTS" id="PR00237">
    <property type="entry name" value="GPCRRHODOPSN"/>
</dbReference>
<dbReference type="PROSITE" id="PS50262">
    <property type="entry name" value="G_PROTEIN_RECEP_F1_2"/>
    <property type="match status" value="1"/>
</dbReference>
<keyword evidence="15" id="KW-1185">Reference proteome</keyword>
<feature type="domain" description="G-protein coupled receptors family 1 profile" evidence="13">
    <location>
        <begin position="24"/>
        <end position="292"/>
    </location>
</feature>
<feature type="transmembrane region" description="Helical" evidence="12">
    <location>
        <begin position="176"/>
        <end position="196"/>
    </location>
</feature>
<protein>
    <recommendedName>
        <fullName evidence="13">G-protein coupled receptors family 1 profile domain-containing protein</fullName>
    </recommendedName>
</protein>
<dbReference type="OMA" id="VYAIIHP"/>
<evidence type="ECO:0000256" key="12">
    <source>
        <dbReference type="SAM" id="Phobius"/>
    </source>
</evidence>
<keyword evidence="4 12" id="KW-0812">Transmembrane</keyword>
<dbReference type="GO" id="GO:0004930">
    <property type="term" value="F:G protein-coupled receptor activity"/>
    <property type="evidence" value="ECO:0007669"/>
    <property type="project" value="UniProtKB-KW"/>
</dbReference>
<dbReference type="Proteomes" id="UP000030746">
    <property type="component" value="Unassembled WGS sequence"/>
</dbReference>
<dbReference type="CTD" id="20237003"/>
<feature type="transmembrane region" description="Helical" evidence="12">
    <location>
        <begin position="238"/>
        <end position="261"/>
    </location>
</feature>
<feature type="transmembrane region" description="Helical" evidence="12">
    <location>
        <begin position="86"/>
        <end position="107"/>
    </location>
</feature>
<organism evidence="14 15">
    <name type="scientific">Lottia gigantea</name>
    <name type="common">Giant owl limpet</name>
    <dbReference type="NCBI Taxonomy" id="225164"/>
    <lineage>
        <taxon>Eukaryota</taxon>
        <taxon>Metazoa</taxon>
        <taxon>Spiralia</taxon>
        <taxon>Lophotrochozoa</taxon>
        <taxon>Mollusca</taxon>
        <taxon>Gastropoda</taxon>
        <taxon>Patellogastropoda</taxon>
        <taxon>Lottioidea</taxon>
        <taxon>Lottiidae</taxon>
        <taxon>Lottia</taxon>
    </lineage>
</organism>
<dbReference type="Pfam" id="PF00001">
    <property type="entry name" value="7tm_1"/>
    <property type="match status" value="1"/>
</dbReference>
<feature type="transmembrane region" description="Helical" evidence="12">
    <location>
        <begin position="127"/>
        <end position="145"/>
    </location>
</feature>
<keyword evidence="10" id="KW-0675">Receptor</keyword>
<dbReference type="AlphaFoldDB" id="V4B0S4"/>
<accession>V4B0S4</accession>